<name>A0A2P2JLJ3_RHIMU</name>
<sequence>MKVYLSIDTPLHRIKETKLIASKPYPHCAYPPIIAFQQPVSLSSMHLKMLSAALILPNLA</sequence>
<organism evidence="1">
    <name type="scientific">Rhizophora mucronata</name>
    <name type="common">Asiatic mangrove</name>
    <dbReference type="NCBI Taxonomy" id="61149"/>
    <lineage>
        <taxon>Eukaryota</taxon>
        <taxon>Viridiplantae</taxon>
        <taxon>Streptophyta</taxon>
        <taxon>Embryophyta</taxon>
        <taxon>Tracheophyta</taxon>
        <taxon>Spermatophyta</taxon>
        <taxon>Magnoliopsida</taxon>
        <taxon>eudicotyledons</taxon>
        <taxon>Gunneridae</taxon>
        <taxon>Pentapetalae</taxon>
        <taxon>rosids</taxon>
        <taxon>fabids</taxon>
        <taxon>Malpighiales</taxon>
        <taxon>Rhizophoraceae</taxon>
        <taxon>Rhizophora</taxon>
    </lineage>
</organism>
<dbReference type="EMBL" id="GGEC01013864">
    <property type="protein sequence ID" value="MBW94347.1"/>
    <property type="molecule type" value="Transcribed_RNA"/>
</dbReference>
<evidence type="ECO:0000313" key="1">
    <source>
        <dbReference type="EMBL" id="MBW94347.1"/>
    </source>
</evidence>
<dbReference type="AlphaFoldDB" id="A0A2P2JLJ3"/>
<accession>A0A2P2JLJ3</accession>
<reference evidence="1" key="1">
    <citation type="submission" date="2018-02" db="EMBL/GenBank/DDBJ databases">
        <title>Rhizophora mucronata_Transcriptome.</title>
        <authorList>
            <person name="Meera S.P."/>
            <person name="Sreeshan A."/>
            <person name="Augustine A."/>
        </authorList>
    </citation>
    <scope>NUCLEOTIDE SEQUENCE</scope>
    <source>
        <tissue evidence="1">Leaf</tissue>
    </source>
</reference>
<protein>
    <submittedName>
        <fullName evidence="1">Uncharacterized protein</fullName>
    </submittedName>
</protein>
<proteinExistence type="predicted"/>